<organism evidence="1 2">
    <name type="scientific">Microbacterium thalassium</name>
    <dbReference type="NCBI Taxonomy" id="362649"/>
    <lineage>
        <taxon>Bacteria</taxon>
        <taxon>Bacillati</taxon>
        <taxon>Actinomycetota</taxon>
        <taxon>Actinomycetes</taxon>
        <taxon>Micrococcales</taxon>
        <taxon>Microbacteriaceae</taxon>
        <taxon>Microbacterium</taxon>
    </lineage>
</organism>
<gene>
    <name evidence="1" type="ORF">HD594_000516</name>
</gene>
<protein>
    <submittedName>
        <fullName evidence="1">Antibiotic biosynthesis monooxygenase (ABM) superfamily enzyme</fullName>
    </submittedName>
</protein>
<reference evidence="1 2" key="1">
    <citation type="submission" date="2020-08" db="EMBL/GenBank/DDBJ databases">
        <title>Sequencing the genomes of 1000 actinobacteria strains.</title>
        <authorList>
            <person name="Klenk H.-P."/>
        </authorList>
    </citation>
    <scope>NUCLEOTIDE SEQUENCE [LARGE SCALE GENOMIC DNA]</scope>
    <source>
        <strain evidence="1 2">DSM 12511</strain>
    </source>
</reference>
<dbReference type="GO" id="GO:0004497">
    <property type="term" value="F:monooxygenase activity"/>
    <property type="evidence" value="ECO:0007669"/>
    <property type="project" value="UniProtKB-KW"/>
</dbReference>
<accession>A0A7X0FMH2</accession>
<dbReference type="Proteomes" id="UP000537775">
    <property type="component" value="Unassembled WGS sequence"/>
</dbReference>
<evidence type="ECO:0000313" key="2">
    <source>
        <dbReference type="Proteomes" id="UP000537775"/>
    </source>
</evidence>
<keyword evidence="1" id="KW-0503">Monooxygenase</keyword>
<dbReference type="RefSeq" id="WP_184749460.1">
    <property type="nucleotide sequence ID" value="NZ_BAAAJR010000003.1"/>
</dbReference>
<proteinExistence type="predicted"/>
<dbReference type="EMBL" id="JACHML010000001">
    <property type="protein sequence ID" value="MBB6390203.1"/>
    <property type="molecule type" value="Genomic_DNA"/>
</dbReference>
<dbReference type="AlphaFoldDB" id="A0A7X0FMH2"/>
<comment type="caution">
    <text evidence="1">The sequence shown here is derived from an EMBL/GenBank/DDBJ whole genome shotgun (WGS) entry which is preliminary data.</text>
</comment>
<evidence type="ECO:0000313" key="1">
    <source>
        <dbReference type="EMBL" id="MBB6390203.1"/>
    </source>
</evidence>
<sequence length="117" mass="13460">MTHENLRTGLAAAAAMYPEGYKFFRNLGAITSTQEMQMIFDRAEDIAAWLDAKERGEHVTAAQVVRARTEKESTIEPGQSERIFGDKDMMLKYSQWLDERRLRDNTKSRRAFLSELG</sequence>
<name>A0A7X0FMH2_9MICO</name>
<keyword evidence="2" id="KW-1185">Reference proteome</keyword>
<keyword evidence="1" id="KW-0560">Oxidoreductase</keyword>